<evidence type="ECO:0000313" key="1">
    <source>
        <dbReference type="EMBL" id="VDG82651.1"/>
    </source>
</evidence>
<dbReference type="EMBL" id="UYIQ01000001">
    <property type="protein sequence ID" value="VDG82651.1"/>
    <property type="molecule type" value="Genomic_DNA"/>
</dbReference>
<accession>A0A7Z8YDZ5</accession>
<organism evidence="1 2">
    <name type="scientific">Capnocytophaga ochracea</name>
    <dbReference type="NCBI Taxonomy" id="1018"/>
    <lineage>
        <taxon>Bacteria</taxon>
        <taxon>Pseudomonadati</taxon>
        <taxon>Bacteroidota</taxon>
        <taxon>Flavobacteriia</taxon>
        <taxon>Flavobacteriales</taxon>
        <taxon>Flavobacteriaceae</taxon>
        <taxon>Capnocytophaga</taxon>
    </lineage>
</organism>
<comment type="caution">
    <text evidence="1">The sequence shown here is derived from an EMBL/GenBank/DDBJ whole genome shotgun (WGS) entry which is preliminary data.</text>
</comment>
<dbReference type="RefSeq" id="WP_181831965.1">
    <property type="nucleotide sequence ID" value="NZ_UYIQ01000001.1"/>
</dbReference>
<sequence length="294" mass="34688">MKRLIAIIILLLFQYSFSQKYLVLEDLEKNYQVKHYTLRPHSFYEGKEIEMYNVFNQGVSFGYNYLTLISVLPDMNNANSWVEVSKEEVEKAVVKIEEVRRSNKNKFLNSFSLVKKEGDKYYKARSCLVEVFQLMNYSSKVHLNDSNIINTKQDFVTYAELKKELNKGTHITKYAQPMEDKESFLDRCFESIYLSGTEKRGKDTVYLFWTFTAWNNRSGLEAYHRGIERFAYIEGKGIVAGSYDFLFDTQSPRHSHNSEPAIKKEVGRELIWAEELKKEWADKEKELENWKKGK</sequence>
<gene>
    <name evidence="1" type="ORF">NCTC11458_01958</name>
</gene>
<dbReference type="Proteomes" id="UP000276733">
    <property type="component" value="Unassembled WGS sequence"/>
</dbReference>
<reference evidence="1 2" key="1">
    <citation type="submission" date="2018-11" db="EMBL/GenBank/DDBJ databases">
        <authorList>
            <consortium name="Pathogen Informatics"/>
        </authorList>
    </citation>
    <scope>NUCLEOTIDE SEQUENCE [LARGE SCALE GENOMIC DNA]</scope>
    <source>
        <strain evidence="1 2">NCTC11458</strain>
    </source>
</reference>
<dbReference type="AlphaFoldDB" id="A0A7Z8YDZ5"/>
<evidence type="ECO:0000313" key="2">
    <source>
        <dbReference type="Proteomes" id="UP000276733"/>
    </source>
</evidence>
<name>A0A7Z8YDZ5_CAPOC</name>
<proteinExistence type="predicted"/>
<protein>
    <submittedName>
        <fullName evidence="1">Uncharacterized protein</fullName>
    </submittedName>
</protein>